<dbReference type="EMBL" id="MN087708">
    <property type="protein sequence ID" value="QEA10690.1"/>
    <property type="molecule type" value="Genomic_DNA"/>
</dbReference>
<proteinExistence type="predicted"/>
<dbReference type="Pfam" id="PF11243">
    <property type="entry name" value="DUF3045"/>
    <property type="match status" value="1"/>
</dbReference>
<accession>A0A7G3KEY1</accession>
<sequence>MFVMHLMRDGEPVRTRDFGHVNQFFRNYPIFRDAKGEEVFEECIAQGFIYVHIHEPYYTYQKKMDLLLTEVAYNRTTHGY</sequence>
<dbReference type="RefSeq" id="YP_010650462.1">
    <property type="nucleotide sequence ID" value="NC_070777.1"/>
</dbReference>
<name>A0A7G3KEY1_9CAUD</name>
<dbReference type="KEGG" id="vg:77926044"/>
<keyword evidence="2" id="KW-1185">Reference proteome</keyword>
<reference evidence="1 2" key="1">
    <citation type="submission" date="2019-06" db="EMBL/GenBank/DDBJ databases">
        <authorList>
            <person name="Lin W."/>
            <person name="Gao M."/>
            <person name="Li D."/>
        </authorList>
    </citation>
    <scope>NUCLEOTIDE SEQUENCE [LARGE SCALE GENOMIC DNA]</scope>
</reference>
<dbReference type="InterPro" id="IPR021405">
    <property type="entry name" value="Phage_T4_Gp30.1"/>
</dbReference>
<evidence type="ECO:0000313" key="2">
    <source>
        <dbReference type="Proteomes" id="UP000516307"/>
    </source>
</evidence>
<organism evidence="1 2">
    <name type="scientific">Enterobacter phage vB_EhoM-IME523</name>
    <dbReference type="NCBI Taxonomy" id="2596709"/>
    <lineage>
        <taxon>Viruses</taxon>
        <taxon>Duplodnaviria</taxon>
        <taxon>Heunggongvirae</taxon>
        <taxon>Uroviricota</taxon>
        <taxon>Caudoviricetes</taxon>
        <taxon>Pantevenvirales</taxon>
        <taxon>Straboviridae</taxon>
        <taxon>Tevenvirinae</taxon>
        <taxon>Kanagawavirus</taxon>
        <taxon>Kanagawavirus eclm</taxon>
    </lineage>
</organism>
<dbReference type="GeneID" id="77926044"/>
<evidence type="ECO:0000313" key="1">
    <source>
        <dbReference type="EMBL" id="QEA10690.1"/>
    </source>
</evidence>
<dbReference type="Proteomes" id="UP000516307">
    <property type="component" value="Segment"/>
</dbReference>
<protein>
    <submittedName>
        <fullName evidence="1">Uncharacterized protein</fullName>
    </submittedName>
</protein>